<dbReference type="InterPro" id="IPR045851">
    <property type="entry name" value="AMP-bd_C_sf"/>
</dbReference>
<dbReference type="Gene3D" id="3.30.300.30">
    <property type="match status" value="1"/>
</dbReference>
<proteinExistence type="inferred from homology"/>
<dbReference type="InterPro" id="IPR000873">
    <property type="entry name" value="AMP-dep_synth/lig_dom"/>
</dbReference>
<dbReference type="Gene3D" id="3.40.50.12780">
    <property type="entry name" value="N-terminal domain of ligase-like"/>
    <property type="match status" value="1"/>
</dbReference>
<dbReference type="OrthoDB" id="6187882at2"/>
<feature type="transmembrane region" description="Helical" evidence="3">
    <location>
        <begin position="106"/>
        <end position="127"/>
    </location>
</feature>
<accession>A0A2R8BEE4</accession>
<dbReference type="EMBL" id="OMOR01000001">
    <property type="protein sequence ID" value="SPH21430.1"/>
    <property type="molecule type" value="Genomic_DNA"/>
</dbReference>
<feature type="domain" description="AMP-binding enzyme C-terminal" evidence="5">
    <location>
        <begin position="475"/>
        <end position="549"/>
    </location>
</feature>
<dbReference type="InterPro" id="IPR042099">
    <property type="entry name" value="ANL_N_sf"/>
</dbReference>
<dbReference type="AlphaFoldDB" id="A0A2R8BEE4"/>
<dbReference type="Pfam" id="PF13193">
    <property type="entry name" value="AMP-binding_C"/>
    <property type="match status" value="1"/>
</dbReference>
<evidence type="ECO:0000313" key="6">
    <source>
        <dbReference type="EMBL" id="SPH21430.1"/>
    </source>
</evidence>
<dbReference type="Pfam" id="PF00501">
    <property type="entry name" value="AMP-binding"/>
    <property type="match status" value="1"/>
</dbReference>
<evidence type="ECO:0000259" key="4">
    <source>
        <dbReference type="Pfam" id="PF00501"/>
    </source>
</evidence>
<dbReference type="PANTHER" id="PTHR43201">
    <property type="entry name" value="ACYL-COA SYNTHETASE"/>
    <property type="match status" value="1"/>
</dbReference>
<keyword evidence="3" id="KW-1133">Transmembrane helix</keyword>
<evidence type="ECO:0000256" key="3">
    <source>
        <dbReference type="SAM" id="Phobius"/>
    </source>
</evidence>
<comment type="similarity">
    <text evidence="1">Belongs to the ATP-dependent AMP-binding enzyme family.</text>
</comment>
<dbReference type="InterPro" id="IPR020845">
    <property type="entry name" value="AMP-binding_CS"/>
</dbReference>
<keyword evidence="3" id="KW-0472">Membrane</keyword>
<name>A0A2R8BEE4_9RHOB</name>
<gene>
    <name evidence="6" type="ORF">ASD8599_02183</name>
</gene>
<dbReference type="GO" id="GO:0004467">
    <property type="term" value="F:long-chain fatty acid-CoA ligase activity"/>
    <property type="evidence" value="ECO:0007669"/>
    <property type="project" value="UniProtKB-EC"/>
</dbReference>
<dbReference type="Proteomes" id="UP000244880">
    <property type="component" value="Unassembled WGS sequence"/>
</dbReference>
<keyword evidence="7" id="KW-1185">Reference proteome</keyword>
<dbReference type="PROSITE" id="PS00455">
    <property type="entry name" value="AMP_BINDING"/>
    <property type="match status" value="1"/>
</dbReference>
<keyword evidence="3" id="KW-0812">Transmembrane</keyword>
<reference evidence="6 7" key="1">
    <citation type="submission" date="2018-03" db="EMBL/GenBank/DDBJ databases">
        <authorList>
            <person name="Keele B.F."/>
        </authorList>
    </citation>
    <scope>NUCLEOTIDE SEQUENCE [LARGE SCALE GENOMIC DNA]</scope>
    <source>
        <strain evidence="6 7">CECT 8599</strain>
    </source>
</reference>
<dbReference type="EC" id="6.2.1.3" evidence="6"/>
<feature type="domain" description="AMP-dependent synthetase/ligase" evidence="4">
    <location>
        <begin position="52"/>
        <end position="424"/>
    </location>
</feature>
<evidence type="ECO:0000256" key="1">
    <source>
        <dbReference type="ARBA" id="ARBA00006432"/>
    </source>
</evidence>
<dbReference type="GO" id="GO:0031956">
    <property type="term" value="F:medium-chain fatty acid-CoA ligase activity"/>
    <property type="evidence" value="ECO:0007669"/>
    <property type="project" value="TreeGrafter"/>
</dbReference>
<dbReference type="RefSeq" id="WP_108828506.1">
    <property type="nucleotide sequence ID" value="NZ_OMOR01000001.1"/>
</dbReference>
<keyword evidence="2 6" id="KW-0436">Ligase</keyword>
<dbReference type="PANTHER" id="PTHR43201:SF5">
    <property type="entry name" value="MEDIUM-CHAIN ACYL-COA LIGASE ACSF2, MITOCHONDRIAL"/>
    <property type="match status" value="1"/>
</dbReference>
<evidence type="ECO:0000313" key="7">
    <source>
        <dbReference type="Proteomes" id="UP000244880"/>
    </source>
</evidence>
<evidence type="ECO:0000259" key="5">
    <source>
        <dbReference type="Pfam" id="PF13193"/>
    </source>
</evidence>
<dbReference type="SUPFAM" id="SSF56801">
    <property type="entry name" value="Acetyl-CoA synthetase-like"/>
    <property type="match status" value="1"/>
</dbReference>
<dbReference type="InterPro" id="IPR025110">
    <property type="entry name" value="AMP-bd_C"/>
</dbReference>
<protein>
    <submittedName>
        <fullName evidence="6">Long-chain-fatty-acid--CoA ligase FadD13</fullName>
        <ecNumber evidence="6">6.2.1.3</ecNumber>
    </submittedName>
</protein>
<organism evidence="6 7">
    <name type="scientific">Ascidiaceihabitans donghaensis</name>
    <dbReference type="NCBI Taxonomy" id="1510460"/>
    <lineage>
        <taxon>Bacteria</taxon>
        <taxon>Pseudomonadati</taxon>
        <taxon>Pseudomonadota</taxon>
        <taxon>Alphaproteobacteria</taxon>
        <taxon>Rhodobacterales</taxon>
        <taxon>Paracoccaceae</taxon>
        <taxon>Ascidiaceihabitans</taxon>
    </lineage>
</organism>
<evidence type="ECO:0000256" key="2">
    <source>
        <dbReference type="ARBA" id="ARBA00022598"/>
    </source>
</evidence>
<sequence length="565" mass="61277">MTVMTDTEAMAHVMQTNPAFAVTDANIRGVDFRVFENVPPHVAALLHASYEAQGNGAAEYLIFENERWTFDEFLSDVNRMAHVLRDTFGVTKGAPVGIAMRNCPELMIMVMACASIGAVTVFVNAWWTTEELEYALKDSGARLVFADGDRVARMQPLVDDLGLAIVGVRDGETTAHHSFTALKTNAQSDQRPDADIDTDDDFAIMYSSGTTGRPKGVVQTHRGAVNAVFSWLITAVMAPLMDPDHDPDAPPVRPSVLIVTPLFHVTATHPMFLLSLPAGAKVAVMPKWDARKAVEIIRDEKITRFLGVPTQSADLMVAMREMGETLPTLDYIGAGGAKRPPAQVGELSEMLPNAAVATGWGMTETNALGIGMLGDEYNARPDACGKPHGPLQDVRFLDDNGNDVPHGEIGELTVKSPANMRCYLNKPDATAEVLEDGWLKTGDLGRIDDEGYVSIVDRKKNIIIRGGENIACLDVEAALHRHPAVAEACAFSVPHDRLGEVVGAGIQLKSGTSAQAEDIQAFLADHIAKFKIPEHIWFQTTPLPRGATDKTDRRALQAQCLKDHT</sequence>